<keyword evidence="3" id="KW-1185">Reference proteome</keyword>
<evidence type="ECO:0008006" key="4">
    <source>
        <dbReference type="Google" id="ProtNLM"/>
    </source>
</evidence>
<reference evidence="2 3" key="1">
    <citation type="submission" date="2018-03" db="EMBL/GenBank/DDBJ databases">
        <title>Genomic Encyclopedia of Archaeal and Bacterial Type Strains, Phase II (KMG-II): from individual species to whole genera.</title>
        <authorList>
            <person name="Goeker M."/>
        </authorList>
    </citation>
    <scope>NUCLEOTIDE SEQUENCE [LARGE SCALE GENOMIC DNA]</scope>
    <source>
        <strain evidence="2 3">DSM 28057</strain>
    </source>
</reference>
<organism evidence="2 3">
    <name type="scientific">Cecembia rubra</name>
    <dbReference type="NCBI Taxonomy" id="1485585"/>
    <lineage>
        <taxon>Bacteria</taxon>
        <taxon>Pseudomonadati</taxon>
        <taxon>Bacteroidota</taxon>
        <taxon>Cytophagia</taxon>
        <taxon>Cytophagales</taxon>
        <taxon>Cyclobacteriaceae</taxon>
        <taxon>Cecembia</taxon>
    </lineage>
</organism>
<evidence type="ECO:0000313" key="2">
    <source>
        <dbReference type="EMBL" id="PSL02969.1"/>
    </source>
</evidence>
<sequence length="300" mass="35798">MRMRKIKFITLSWATKLSLALLFAITASCDLFRFKSDGEEDADPIVASIDQQVLRKSDLASVNTKELSPTDSSSIINRYIQSWIRKHLMIKEASRSMTFDEAEINRKLLDYKYALMVYEFEKAYLDRNLDTKIPEREIEKYYDSNKENFNLKEIIIRVNFVKIERNHPQNRNLERLLRLEERDQREALNKIVLDHAANYFIEDATWVKIDEIIVNTPLASSPNLVGLLRNNKLILVEDERFKYYFRILEYKLADQIPPLEFVRDEIYQILLNKKKIQLVEELQKEIYNRALENNEFRIYE</sequence>
<dbReference type="AlphaFoldDB" id="A0A2P8E0I9"/>
<comment type="caution">
    <text evidence="2">The sequence shown here is derived from an EMBL/GenBank/DDBJ whole genome shotgun (WGS) entry which is preliminary data.</text>
</comment>
<dbReference type="Proteomes" id="UP000240708">
    <property type="component" value="Unassembled WGS sequence"/>
</dbReference>
<keyword evidence="1" id="KW-0732">Signal</keyword>
<proteinExistence type="predicted"/>
<protein>
    <recommendedName>
        <fullName evidence="4">Peptidyl-prolyl cis-trans isomerase</fullName>
    </recommendedName>
</protein>
<dbReference type="EMBL" id="PYGF01000008">
    <property type="protein sequence ID" value="PSL02969.1"/>
    <property type="molecule type" value="Genomic_DNA"/>
</dbReference>
<feature type="chain" id="PRO_5015137540" description="Peptidyl-prolyl cis-trans isomerase" evidence="1">
    <location>
        <begin position="30"/>
        <end position="300"/>
    </location>
</feature>
<evidence type="ECO:0000256" key="1">
    <source>
        <dbReference type="SAM" id="SignalP"/>
    </source>
</evidence>
<feature type="signal peptide" evidence="1">
    <location>
        <begin position="1"/>
        <end position="29"/>
    </location>
</feature>
<dbReference type="PROSITE" id="PS51257">
    <property type="entry name" value="PROKAR_LIPOPROTEIN"/>
    <property type="match status" value="1"/>
</dbReference>
<accession>A0A2P8E0I9</accession>
<name>A0A2P8E0I9_9BACT</name>
<evidence type="ECO:0000313" key="3">
    <source>
        <dbReference type="Proteomes" id="UP000240708"/>
    </source>
</evidence>
<gene>
    <name evidence="2" type="ORF">CLV48_10878</name>
</gene>